<dbReference type="PANTHER" id="PTHR31143">
    <property type="match status" value="1"/>
</dbReference>
<sequence>MIYELDKSQFERIRSLMEKYDAQNHVTLNAILEGNNRGKIYVDNIEKPKTALVWAMFSMYILIGDSKNPEFINSLEDFFTHKLGPENLSLGATTFIGCFLGDDGWKDTLDSIFKCKNPEIGFRQNFRFNKRKYLESTNITSELPENCYVKKIDNELLQSDTDETISVDVHEFWNSKDKFFEKGIGFCVIKDGRTVSSCISCQAVNREYEISIVTYNETDRNKGYGSLAATAFVDYCVSNNITPHWDAYEDNYSSVALAEKLGFEKTDKYLYYAFLF</sequence>
<evidence type="ECO:0000313" key="2">
    <source>
        <dbReference type="EMBL" id="MCM1989046.1"/>
    </source>
</evidence>
<accession>A0A9J6NYJ3</accession>
<dbReference type="InterPro" id="IPR000182">
    <property type="entry name" value="GNAT_dom"/>
</dbReference>
<dbReference type="Gene3D" id="3.40.630.30">
    <property type="match status" value="1"/>
</dbReference>
<reference evidence="2" key="2">
    <citation type="submission" date="2021-04" db="EMBL/GenBank/DDBJ databases">
        <authorList>
            <person name="Dong X."/>
        </authorList>
    </citation>
    <scope>NUCLEOTIDE SEQUENCE</scope>
    <source>
        <strain evidence="2">ZWT</strain>
    </source>
</reference>
<name>A0A9J6NYJ3_9CLOT</name>
<protein>
    <submittedName>
        <fullName evidence="2">GNAT family N-acetyltransferase</fullName>
    </submittedName>
</protein>
<dbReference type="Pfam" id="PF12746">
    <property type="entry name" value="GNAT_acetyltran"/>
    <property type="match status" value="1"/>
</dbReference>
<reference evidence="2" key="1">
    <citation type="journal article" date="2021" name="mSystems">
        <title>Bacteria and Archaea Synergistically Convert Glycine Betaine to Biogenic Methane in the Formosa Cold Seep of the South China Sea.</title>
        <authorList>
            <person name="Li L."/>
            <person name="Zhang W."/>
            <person name="Zhang S."/>
            <person name="Song L."/>
            <person name="Sun Q."/>
            <person name="Zhang H."/>
            <person name="Xiang H."/>
            <person name="Dong X."/>
        </authorList>
    </citation>
    <scope>NUCLEOTIDE SEQUENCE</scope>
    <source>
        <strain evidence="2">ZWT</strain>
    </source>
</reference>
<dbReference type="SUPFAM" id="SSF55729">
    <property type="entry name" value="Acyl-CoA N-acyltransferases (Nat)"/>
    <property type="match status" value="1"/>
</dbReference>
<evidence type="ECO:0000313" key="3">
    <source>
        <dbReference type="Proteomes" id="UP001056429"/>
    </source>
</evidence>
<dbReference type="AlphaFoldDB" id="A0A9J6NYJ3"/>
<feature type="domain" description="N-acetyltransferase" evidence="1">
    <location>
        <begin position="152"/>
        <end position="276"/>
    </location>
</feature>
<dbReference type="InterPro" id="IPR027365">
    <property type="entry name" value="GNAT_acetyltra_YdfB-like"/>
</dbReference>
<dbReference type="PANTHER" id="PTHR31143:SF2">
    <property type="entry name" value="FR47-LIKE DOMAIN-CONTAINING PROTEIN-RELATED"/>
    <property type="match status" value="1"/>
</dbReference>
<evidence type="ECO:0000259" key="1">
    <source>
        <dbReference type="PROSITE" id="PS51186"/>
    </source>
</evidence>
<gene>
    <name evidence="2" type="ORF">KDK92_04775</name>
</gene>
<dbReference type="PROSITE" id="PS51186">
    <property type="entry name" value="GNAT"/>
    <property type="match status" value="1"/>
</dbReference>
<proteinExistence type="predicted"/>
<organism evidence="2 3">
    <name type="scientific">Oceanirhabdus seepicola</name>
    <dbReference type="NCBI Taxonomy" id="2828781"/>
    <lineage>
        <taxon>Bacteria</taxon>
        <taxon>Bacillati</taxon>
        <taxon>Bacillota</taxon>
        <taxon>Clostridia</taxon>
        <taxon>Eubacteriales</taxon>
        <taxon>Clostridiaceae</taxon>
        <taxon>Oceanirhabdus</taxon>
    </lineage>
</organism>
<comment type="caution">
    <text evidence="2">The sequence shown here is derived from an EMBL/GenBank/DDBJ whole genome shotgun (WGS) entry which is preliminary data.</text>
</comment>
<dbReference type="Proteomes" id="UP001056429">
    <property type="component" value="Unassembled WGS sequence"/>
</dbReference>
<dbReference type="InterPro" id="IPR016181">
    <property type="entry name" value="Acyl_CoA_acyltransferase"/>
</dbReference>
<keyword evidence="3" id="KW-1185">Reference proteome</keyword>
<dbReference type="EMBL" id="JAGSOJ010000001">
    <property type="protein sequence ID" value="MCM1989046.1"/>
    <property type="molecule type" value="Genomic_DNA"/>
</dbReference>
<dbReference type="GO" id="GO:0016747">
    <property type="term" value="F:acyltransferase activity, transferring groups other than amino-acyl groups"/>
    <property type="evidence" value="ECO:0007669"/>
    <property type="project" value="InterPro"/>
</dbReference>
<dbReference type="RefSeq" id="WP_250857911.1">
    <property type="nucleotide sequence ID" value="NZ_JAGSOJ010000001.1"/>
</dbReference>